<protein>
    <submittedName>
        <fullName evidence="11">LAME_0C07470g1_1</fullName>
    </submittedName>
</protein>
<dbReference type="GO" id="GO:0008270">
    <property type="term" value="F:zinc ion binding"/>
    <property type="evidence" value="ECO:0007669"/>
    <property type="project" value="UniProtKB-KW"/>
</dbReference>
<dbReference type="Proteomes" id="UP000191144">
    <property type="component" value="Chromosome C"/>
</dbReference>
<proteinExistence type="inferred from homology"/>
<keyword evidence="4" id="KW-0677">Repeat</keyword>
<keyword evidence="3 8" id="KW-0479">Metal-binding</keyword>
<keyword evidence="5 8" id="KW-0863">Zinc-finger</keyword>
<dbReference type="GO" id="GO:0005737">
    <property type="term" value="C:cytoplasm"/>
    <property type="evidence" value="ECO:0007669"/>
    <property type="project" value="TreeGrafter"/>
</dbReference>
<evidence type="ECO:0000256" key="1">
    <source>
        <dbReference type="ARBA" id="ARBA00004123"/>
    </source>
</evidence>
<dbReference type="GO" id="GO:0043488">
    <property type="term" value="P:regulation of mRNA stability"/>
    <property type="evidence" value="ECO:0007669"/>
    <property type="project" value="InterPro"/>
</dbReference>
<sequence>MSGVQEEVVNNLKVIIAENLKTLPNFNEDVNYVAEYIVLLMSNGGNVESVVQELTSLFDTVPAEAFQSVAQNAYKAMEYLQSGDSLETTVAKLTGQHRQQEPSQQQPQAQAQPQPQPQQQAQTQPQQQQQQSQQQQQQQQQQQEQPLAPQQSAFGNGSESSIFASSSAASQPKSAFEGIVNIAAGPPHSSHSAGVSKGGHSQRGGGVSKFGGRGGRPERSERGGLTKPGSTRRNNANNNALAMALGLENPNVNFVNKKQGRCPLFPRCPLGKNCPHAHPTQACRDYPNCPNPPGTCNYLHPNEDVELMKEIEKTREEFREKRAAFAAAKTKPERSGIVLCKFGLLCTNPQCPFGHPTPANDDAKVITFAWCPENLNCQNPACDKAHSSSSKIREVAPVASRKPQRPPVEKSLEQCKFGPNCTNKRCRYRHARSHIMCRDGANCTRLDCLFGHPINEDCKFGVNCRNIYCLYKHPEGRELPQKPSHSSSSNNTWVNSDLLGGNSSINERPFAVPDNQVTESMPAQENDAIMG</sequence>
<dbReference type="EMBL" id="LT598479">
    <property type="protein sequence ID" value="SCU83948.1"/>
    <property type="molecule type" value="Genomic_DNA"/>
</dbReference>
<dbReference type="Pfam" id="PF14608">
    <property type="entry name" value="zf-CCCH_2"/>
    <property type="match status" value="4"/>
</dbReference>
<dbReference type="InterPro" id="IPR000571">
    <property type="entry name" value="Znf_CCCH"/>
</dbReference>
<dbReference type="InterPro" id="IPR021083">
    <property type="entry name" value="Nab2_N"/>
</dbReference>
<evidence type="ECO:0000259" key="10">
    <source>
        <dbReference type="PROSITE" id="PS50103"/>
    </source>
</evidence>
<dbReference type="Gene3D" id="1.10.340.40">
    <property type="entry name" value="Nuclear abundant poly(A) RNA-bind protein 2, N-terminal domain"/>
    <property type="match status" value="1"/>
</dbReference>
<name>A0A1G4J2V4_9SACH</name>
<dbReference type="Pfam" id="PF21457">
    <property type="entry name" value="zf-CCCH_2-like_3"/>
    <property type="match status" value="1"/>
</dbReference>
<dbReference type="GO" id="GO:0005634">
    <property type="term" value="C:nucleus"/>
    <property type="evidence" value="ECO:0007669"/>
    <property type="project" value="UniProtKB-SubCell"/>
</dbReference>
<evidence type="ECO:0000313" key="11">
    <source>
        <dbReference type="EMBL" id="SCU83948.1"/>
    </source>
</evidence>
<evidence type="ECO:0000256" key="3">
    <source>
        <dbReference type="ARBA" id="ARBA00022723"/>
    </source>
</evidence>
<dbReference type="GO" id="GO:0008143">
    <property type="term" value="F:poly(A) binding"/>
    <property type="evidence" value="ECO:0007669"/>
    <property type="project" value="InterPro"/>
</dbReference>
<evidence type="ECO:0000313" key="12">
    <source>
        <dbReference type="Proteomes" id="UP000191144"/>
    </source>
</evidence>
<dbReference type="FunFam" id="4.10.1000.40:FF:000003">
    <property type="entry name" value="Nuclear polyadenylated RNA-binding protein NAB2"/>
    <property type="match status" value="1"/>
</dbReference>
<gene>
    <name evidence="11" type="ORF">LAME_0C07470G</name>
</gene>
<dbReference type="OrthoDB" id="438553at2759"/>
<dbReference type="FunFam" id="4.10.1000.40:FF:000005">
    <property type="entry name" value="Polyadenylated RNA binding protein"/>
    <property type="match status" value="1"/>
</dbReference>
<evidence type="ECO:0000256" key="8">
    <source>
        <dbReference type="PROSITE-ProRule" id="PRU00723"/>
    </source>
</evidence>
<dbReference type="PROSITE" id="PS50103">
    <property type="entry name" value="ZF_C3H1"/>
    <property type="match status" value="1"/>
</dbReference>
<dbReference type="InterPro" id="IPR048410">
    <property type="entry name" value="Znf-CCCH_2-like_3"/>
</dbReference>
<comment type="similarity">
    <text evidence="2">Belongs to the ZC3H14 family.</text>
</comment>
<dbReference type="PANTHER" id="PTHR14738">
    <property type="entry name" value="ZINC FINGER CCCH DOMAIN-CONTAINING PROTEIN 14"/>
    <property type="match status" value="1"/>
</dbReference>
<dbReference type="Gene3D" id="4.10.1000.40">
    <property type="match status" value="3"/>
</dbReference>
<organism evidence="11 12">
    <name type="scientific">Lachancea meyersii CBS 8951</name>
    <dbReference type="NCBI Taxonomy" id="1266667"/>
    <lineage>
        <taxon>Eukaryota</taxon>
        <taxon>Fungi</taxon>
        <taxon>Dikarya</taxon>
        <taxon>Ascomycota</taxon>
        <taxon>Saccharomycotina</taxon>
        <taxon>Saccharomycetes</taxon>
        <taxon>Saccharomycetales</taxon>
        <taxon>Saccharomycetaceae</taxon>
        <taxon>Lachancea</taxon>
    </lineage>
</organism>
<dbReference type="InterPro" id="IPR049017">
    <property type="entry name" value="Nab2_Znf4"/>
</dbReference>
<dbReference type="PANTHER" id="PTHR14738:SF29">
    <property type="entry name" value="ZINC FINGER CCCH DOMAIN-CONTAINING PROTEIN 14"/>
    <property type="match status" value="1"/>
</dbReference>
<feature type="region of interest" description="Disordered" evidence="9">
    <location>
        <begin position="182"/>
        <end position="236"/>
    </location>
</feature>
<evidence type="ECO:0000256" key="6">
    <source>
        <dbReference type="ARBA" id="ARBA00022833"/>
    </source>
</evidence>
<feature type="compositionally biased region" description="Low complexity" evidence="9">
    <location>
        <begin position="101"/>
        <end position="169"/>
    </location>
</feature>
<feature type="region of interest" description="Disordered" evidence="9">
    <location>
        <begin position="504"/>
        <end position="531"/>
    </location>
</feature>
<evidence type="ECO:0000256" key="4">
    <source>
        <dbReference type="ARBA" id="ARBA00022737"/>
    </source>
</evidence>
<dbReference type="AlphaFoldDB" id="A0A1G4J2V4"/>
<dbReference type="Pfam" id="PF11517">
    <property type="entry name" value="Nab2"/>
    <property type="match status" value="1"/>
</dbReference>
<dbReference type="InterPro" id="IPR043094">
    <property type="entry name" value="Nab2/ZC3H14_N_sf"/>
</dbReference>
<feature type="zinc finger region" description="C3H1-type" evidence="8">
    <location>
        <begin position="256"/>
        <end position="281"/>
    </location>
</feature>
<feature type="region of interest" description="Disordered" evidence="9">
    <location>
        <begin position="93"/>
        <end position="169"/>
    </location>
</feature>
<dbReference type="InterPro" id="IPR041044">
    <property type="entry name" value="Nab2p_Zf1"/>
</dbReference>
<keyword evidence="6 8" id="KW-0862">Zinc</keyword>
<evidence type="ECO:0000256" key="2">
    <source>
        <dbReference type="ARBA" id="ARBA00008423"/>
    </source>
</evidence>
<feature type="compositionally biased region" description="Gly residues" evidence="9">
    <location>
        <begin position="201"/>
        <end position="214"/>
    </location>
</feature>
<feature type="compositionally biased region" description="Basic and acidic residues" evidence="9">
    <location>
        <begin position="215"/>
        <end position="224"/>
    </location>
</feature>
<evidence type="ECO:0000256" key="7">
    <source>
        <dbReference type="ARBA" id="ARBA00023242"/>
    </source>
</evidence>
<accession>A0A1G4J2V4</accession>
<dbReference type="Pfam" id="PF21803">
    <property type="entry name" value="Nab2-zf4"/>
    <property type="match status" value="1"/>
</dbReference>
<keyword evidence="7" id="KW-0539">Nucleus</keyword>
<feature type="compositionally biased region" description="Polar residues" evidence="9">
    <location>
        <begin position="483"/>
        <end position="498"/>
    </location>
</feature>
<feature type="region of interest" description="Disordered" evidence="9">
    <location>
        <begin position="479"/>
        <end position="498"/>
    </location>
</feature>
<comment type="subcellular location">
    <subcellularLocation>
        <location evidence="1">Nucleus</location>
    </subcellularLocation>
</comment>
<feature type="domain" description="C3H1-type" evidence="10">
    <location>
        <begin position="256"/>
        <end position="281"/>
    </location>
</feature>
<reference evidence="12" key="1">
    <citation type="submission" date="2016-03" db="EMBL/GenBank/DDBJ databases">
        <authorList>
            <person name="Devillers Hugo."/>
        </authorList>
    </citation>
    <scope>NUCLEOTIDE SEQUENCE [LARGE SCALE GENOMIC DNA]</scope>
</reference>
<evidence type="ECO:0000256" key="9">
    <source>
        <dbReference type="SAM" id="MobiDB-lite"/>
    </source>
</evidence>
<dbReference type="InterPro" id="IPR040366">
    <property type="entry name" value="Nab2/ZC3H14"/>
</dbReference>
<dbReference type="Pfam" id="PF18260">
    <property type="entry name" value="Nab2p_Zf1"/>
    <property type="match status" value="1"/>
</dbReference>
<keyword evidence="12" id="KW-1185">Reference proteome</keyword>
<evidence type="ECO:0000256" key="5">
    <source>
        <dbReference type="ARBA" id="ARBA00022771"/>
    </source>
</evidence>